<evidence type="ECO:0000313" key="2">
    <source>
        <dbReference type="Proteomes" id="UP000466894"/>
    </source>
</evidence>
<name>A0A7I7P829_9MYCO</name>
<accession>A0A7I7P829</accession>
<dbReference type="EMBL" id="AP022583">
    <property type="protein sequence ID" value="BBY04829.1"/>
    <property type="molecule type" value="Genomic_DNA"/>
</dbReference>
<dbReference type="Proteomes" id="UP000466894">
    <property type="component" value="Chromosome"/>
</dbReference>
<sequence>MSTIADMAAFTAANLGFNSAPAISAALRLTHNGQGIGPDCGTCQGLAWMITPPRDPGSVSGFPMLSKDGGTWGMYSHTYLFPDTCWGITFLSNSNRAFPVSTNGFAHPIILALAPKQPCGRQWT</sequence>
<reference evidence="1 2" key="1">
    <citation type="journal article" date="2019" name="Emerg. Microbes Infect.">
        <title>Comprehensive subspecies identification of 175 nontuberculous mycobacteria species based on 7547 genomic profiles.</title>
        <authorList>
            <person name="Matsumoto Y."/>
            <person name="Kinjo T."/>
            <person name="Motooka D."/>
            <person name="Nabeya D."/>
            <person name="Jung N."/>
            <person name="Uechi K."/>
            <person name="Horii T."/>
            <person name="Iida T."/>
            <person name="Fujita J."/>
            <person name="Nakamura S."/>
        </authorList>
    </citation>
    <scope>NUCLEOTIDE SEQUENCE [LARGE SCALE GENOMIC DNA]</scope>
    <source>
        <strain evidence="1 2">JCM 16367</strain>
    </source>
</reference>
<dbReference type="AlphaFoldDB" id="A0A7I7P829"/>
<organism evidence="1 2">
    <name type="scientific">Mycobacterium noviomagense</name>
    <dbReference type="NCBI Taxonomy" id="459858"/>
    <lineage>
        <taxon>Bacteria</taxon>
        <taxon>Bacillati</taxon>
        <taxon>Actinomycetota</taxon>
        <taxon>Actinomycetes</taxon>
        <taxon>Mycobacteriales</taxon>
        <taxon>Mycobacteriaceae</taxon>
        <taxon>Mycobacterium</taxon>
    </lineage>
</organism>
<gene>
    <name evidence="1" type="ORF">MNVI_01470</name>
</gene>
<protein>
    <submittedName>
        <fullName evidence="1">Uncharacterized protein</fullName>
    </submittedName>
</protein>
<dbReference type="Gene3D" id="3.40.710.10">
    <property type="entry name" value="DD-peptidase/beta-lactamase superfamily"/>
    <property type="match status" value="1"/>
</dbReference>
<dbReference type="InterPro" id="IPR012338">
    <property type="entry name" value="Beta-lactam/transpept-like"/>
</dbReference>
<proteinExistence type="predicted"/>
<dbReference type="KEGG" id="mnv:MNVI_01470"/>
<dbReference type="SUPFAM" id="SSF56601">
    <property type="entry name" value="beta-lactamase/transpeptidase-like"/>
    <property type="match status" value="1"/>
</dbReference>
<evidence type="ECO:0000313" key="1">
    <source>
        <dbReference type="EMBL" id="BBY04829.1"/>
    </source>
</evidence>